<keyword evidence="2" id="KW-0812">Transmembrane</keyword>
<dbReference type="InterPro" id="IPR056604">
    <property type="entry name" value="GBF1-like_TPR"/>
</dbReference>
<reference evidence="4 5" key="1">
    <citation type="journal article" date="2018" name="Gigascience">
        <title>Genomes of trombidid mites reveal novel predicted allergens and laterally-transferred genes associated with secondary metabolism.</title>
        <authorList>
            <person name="Dong X."/>
            <person name="Chaisiri K."/>
            <person name="Xia D."/>
            <person name="Armstrong S.D."/>
            <person name="Fang Y."/>
            <person name="Donnelly M.J."/>
            <person name="Kadowaki T."/>
            <person name="McGarry J.W."/>
            <person name="Darby A.C."/>
            <person name="Makepeace B.L."/>
        </authorList>
    </citation>
    <scope>NUCLEOTIDE SEQUENCE [LARGE SCALE GENOMIC DNA]</scope>
    <source>
        <strain evidence="4">UoL-UT</strain>
    </source>
</reference>
<feature type="compositionally biased region" description="Polar residues" evidence="1">
    <location>
        <begin position="561"/>
        <end position="572"/>
    </location>
</feature>
<proteinExistence type="predicted"/>
<evidence type="ECO:0000259" key="3">
    <source>
        <dbReference type="Pfam" id="PF23325"/>
    </source>
</evidence>
<feature type="region of interest" description="Disordered" evidence="1">
    <location>
        <begin position="561"/>
        <end position="584"/>
    </location>
</feature>
<comment type="caution">
    <text evidence="4">The sequence shown here is derived from an EMBL/GenBank/DDBJ whole genome shotgun (WGS) entry which is preliminary data.</text>
</comment>
<dbReference type="OrthoDB" id="10258608at2759"/>
<feature type="region of interest" description="Disordered" evidence="1">
    <location>
        <begin position="270"/>
        <end position="307"/>
    </location>
</feature>
<name>A0A443S643_9ACAR</name>
<dbReference type="Pfam" id="PF23325">
    <property type="entry name" value="TPR_28"/>
    <property type="match status" value="1"/>
</dbReference>
<dbReference type="EMBL" id="NCKV01007272">
    <property type="protein sequence ID" value="RWS23038.1"/>
    <property type="molecule type" value="Genomic_DNA"/>
</dbReference>
<keyword evidence="5" id="KW-1185">Reference proteome</keyword>
<protein>
    <submittedName>
        <fullName evidence="4">Golgi-specific brefeldin A-resistance guanine nucleotide exchange factor 1-like protein</fullName>
    </submittedName>
</protein>
<accession>A0A443S643</accession>
<evidence type="ECO:0000313" key="5">
    <source>
        <dbReference type="Proteomes" id="UP000288716"/>
    </source>
</evidence>
<keyword evidence="2" id="KW-1133">Transmembrane helix</keyword>
<evidence type="ECO:0000256" key="2">
    <source>
        <dbReference type="SAM" id="Phobius"/>
    </source>
</evidence>
<feature type="domain" description="GBF1-like tetratricopeptide repeats" evidence="3">
    <location>
        <begin position="349"/>
        <end position="519"/>
    </location>
</feature>
<evidence type="ECO:0000256" key="1">
    <source>
        <dbReference type="SAM" id="MobiDB-lite"/>
    </source>
</evidence>
<dbReference type="STRING" id="299467.A0A443S643"/>
<organism evidence="4 5">
    <name type="scientific">Leptotrombidium deliense</name>
    <dbReference type="NCBI Taxonomy" id="299467"/>
    <lineage>
        <taxon>Eukaryota</taxon>
        <taxon>Metazoa</taxon>
        <taxon>Ecdysozoa</taxon>
        <taxon>Arthropoda</taxon>
        <taxon>Chelicerata</taxon>
        <taxon>Arachnida</taxon>
        <taxon>Acari</taxon>
        <taxon>Acariformes</taxon>
        <taxon>Trombidiformes</taxon>
        <taxon>Prostigmata</taxon>
        <taxon>Anystina</taxon>
        <taxon>Parasitengona</taxon>
        <taxon>Trombiculoidea</taxon>
        <taxon>Trombiculidae</taxon>
        <taxon>Leptotrombidium</taxon>
    </lineage>
</organism>
<dbReference type="PANTHER" id="PTHR10663:SF388">
    <property type="entry name" value="GOLGI-SPECIFIC BREFELDIN A-RESISTANCE GUANINE NUCLEOTIDE EXCHANGE FACTOR 1"/>
    <property type="match status" value="1"/>
</dbReference>
<dbReference type="Proteomes" id="UP000288716">
    <property type="component" value="Unassembled WGS sequence"/>
</dbReference>
<feature type="transmembrane region" description="Helical" evidence="2">
    <location>
        <begin position="442"/>
        <end position="462"/>
    </location>
</feature>
<dbReference type="AlphaFoldDB" id="A0A443S643"/>
<evidence type="ECO:0000313" key="4">
    <source>
        <dbReference type="EMBL" id="RWS23038.1"/>
    </source>
</evidence>
<gene>
    <name evidence="4" type="ORF">B4U80_09300</name>
</gene>
<dbReference type="PANTHER" id="PTHR10663">
    <property type="entry name" value="GUANYL-NUCLEOTIDE EXCHANGE FACTOR"/>
    <property type="match status" value="1"/>
</dbReference>
<sequence length="584" mass="66343">MKDEEGDDIEAFKLEMLLQIVLLNRDRVSVFWPQVLNYLLKLLRVCKSSNLLTERVISAVFRLTIRFSQRPDLMSDQAFILLHRMLVTFELEVIQKQSTAIALHSFLTHCHSYISRIEDWSVIFDLLLFIGIGFLPKRCVMKKEGSIEAINVQSETEEDLKLRDNNVRGYTSDSEIDVHSHRLAETSKNNPYQLITGCNVGTGKGSCFKILDVLAYEKCTEILALFIKEILPTNVHIDKQADVSVASVTHMAVDTLRKFVEASVKIQSNHLRRNASENKRTSSKVKNRVRESVSRSSSDSEDEITCKKQQQPKLSSVTEACALKLLDLMHFLHLNASFASSNMTNEYLWNTIWSPVLQGIALLCCDSRRPVRTCALTFLQRALLNHDLRILTAHQWENCFNKVMFPLLAKLLEPLNICDPIGMDDTRMRATNLLCKVFLQHLTPLLTLPTFTALWLTILDFMDKFMKAEMQTDVVKEAIPESLKNMLLVMDTAQCLSPSLAVITWDRIALFLPNLKDEILPPNSVSSVAKEDKPDESVVVEEALTSVVIESETNTTFQQSINSIQTHQQSKPSKGDYPWPAPLD</sequence>
<dbReference type="VEuPathDB" id="VectorBase:LDEU009002"/>
<keyword evidence="2" id="KW-0472">Membrane</keyword>